<organism evidence="4 5">
    <name type="scientific">Theileria parva</name>
    <name type="common">East coast fever infection agent</name>
    <dbReference type="NCBI Taxonomy" id="5875"/>
    <lineage>
        <taxon>Eukaryota</taxon>
        <taxon>Sar</taxon>
        <taxon>Alveolata</taxon>
        <taxon>Apicomplexa</taxon>
        <taxon>Aconoidasida</taxon>
        <taxon>Piroplasmida</taxon>
        <taxon>Theileriidae</taxon>
        <taxon>Theileria</taxon>
    </lineage>
</organism>
<name>Q4MYB5_THEPA</name>
<protein>
    <submittedName>
        <fullName evidence="4">Ribosomal protein L14, putative</fullName>
    </submittedName>
</protein>
<dbReference type="InterPro" id="IPR000218">
    <property type="entry name" value="Ribosomal_uL14"/>
</dbReference>
<dbReference type="Gene3D" id="2.40.150.20">
    <property type="entry name" value="Ribosomal protein L14"/>
    <property type="match status" value="1"/>
</dbReference>
<dbReference type="EMBL" id="AAGK01000009">
    <property type="protein sequence ID" value="EAN30394.1"/>
    <property type="molecule type" value="Genomic_DNA"/>
</dbReference>
<comment type="similarity">
    <text evidence="1">Belongs to the universal ribosomal protein uL14 family.</text>
</comment>
<dbReference type="InterPro" id="IPR036853">
    <property type="entry name" value="Ribosomal_uL14_sf"/>
</dbReference>
<dbReference type="GO" id="GO:0005840">
    <property type="term" value="C:ribosome"/>
    <property type="evidence" value="ECO:0007669"/>
    <property type="project" value="UniProtKB-KW"/>
</dbReference>
<keyword evidence="3" id="KW-0687">Ribonucleoprotein</keyword>
<dbReference type="Proteomes" id="UP000001949">
    <property type="component" value="Unassembled WGS sequence"/>
</dbReference>
<evidence type="ECO:0000256" key="1">
    <source>
        <dbReference type="ARBA" id="ARBA00010745"/>
    </source>
</evidence>
<evidence type="ECO:0000313" key="4">
    <source>
        <dbReference type="EMBL" id="EAN30394.1"/>
    </source>
</evidence>
<dbReference type="AlphaFoldDB" id="Q4MYB5"/>
<dbReference type="GO" id="GO:0006412">
    <property type="term" value="P:translation"/>
    <property type="evidence" value="ECO:0007669"/>
    <property type="project" value="InterPro"/>
</dbReference>
<dbReference type="InParanoid" id="Q4MYB5"/>
<dbReference type="VEuPathDB" id="PiroplasmaDB:TpMuguga_05g00008"/>
<dbReference type="GO" id="GO:1990904">
    <property type="term" value="C:ribonucleoprotein complex"/>
    <property type="evidence" value="ECO:0007669"/>
    <property type="project" value="UniProtKB-KW"/>
</dbReference>
<sequence>MSNLGAILKTSDNSGIQKLKNIHIIDKNKKLKVNNKSVSVIKKGRNMKFDCKKSDMVRVLIVCAKNLDFVVNKGTKFSTNSAVLFDQNKICCKKIKGLVSSIIKGYIYGSKVNFKKAKFI</sequence>
<proteinExistence type="inferred from homology"/>
<dbReference type="OMA" id="NSICISV"/>
<dbReference type="KEGG" id="tpv:TP05_0008"/>
<evidence type="ECO:0000256" key="3">
    <source>
        <dbReference type="ARBA" id="ARBA00023274"/>
    </source>
</evidence>
<dbReference type="Pfam" id="PF00238">
    <property type="entry name" value="Ribosomal_L14"/>
    <property type="match status" value="1"/>
</dbReference>
<evidence type="ECO:0000313" key="5">
    <source>
        <dbReference type="Proteomes" id="UP000001949"/>
    </source>
</evidence>
<gene>
    <name evidence="4" type="ordered locus">TP05_0008</name>
</gene>
<accession>Q4MYB5</accession>
<dbReference type="SUPFAM" id="SSF50193">
    <property type="entry name" value="Ribosomal protein L14"/>
    <property type="match status" value="1"/>
</dbReference>
<dbReference type="GO" id="GO:0003735">
    <property type="term" value="F:structural constituent of ribosome"/>
    <property type="evidence" value="ECO:0007669"/>
    <property type="project" value="InterPro"/>
</dbReference>
<comment type="caution">
    <text evidence="4">The sequence shown here is derived from an EMBL/GenBank/DDBJ whole genome shotgun (WGS) entry which is preliminary data.</text>
</comment>
<keyword evidence="5" id="KW-1185">Reference proteome</keyword>
<reference evidence="4 5" key="1">
    <citation type="journal article" date="2005" name="Science">
        <title>Genome sequence of Theileria parva, a bovine pathogen that transforms lymphocytes.</title>
        <authorList>
            <person name="Gardner M.J."/>
            <person name="Bishop R."/>
            <person name="Shah T."/>
            <person name="de Villiers E.P."/>
            <person name="Carlton J.M."/>
            <person name="Hall N."/>
            <person name="Ren Q."/>
            <person name="Paulsen I.T."/>
            <person name="Pain A."/>
            <person name="Berriman M."/>
            <person name="Wilson R.J.M."/>
            <person name="Sato S."/>
            <person name="Ralph S.A."/>
            <person name="Mann D.J."/>
            <person name="Xiong Z."/>
            <person name="Shallom S.J."/>
            <person name="Weidman J."/>
            <person name="Jiang L."/>
            <person name="Lynn J."/>
            <person name="Weaver B."/>
            <person name="Shoaibi A."/>
            <person name="Domingo A.R."/>
            <person name="Wasawo D."/>
            <person name="Crabtree J."/>
            <person name="Wortman J.R."/>
            <person name="Haas B."/>
            <person name="Angiuoli S.V."/>
            <person name="Creasy T.H."/>
            <person name="Lu C."/>
            <person name="Suh B."/>
            <person name="Silva J.C."/>
            <person name="Utterback T.R."/>
            <person name="Feldblyum T.V."/>
            <person name="Pertea M."/>
            <person name="Allen J."/>
            <person name="Nierman W.C."/>
            <person name="Taracha E.L.N."/>
            <person name="Salzberg S.L."/>
            <person name="White O.R."/>
            <person name="Fitzhugh H.A."/>
            <person name="Morzaria S."/>
            <person name="Venter J.C."/>
            <person name="Fraser C.M."/>
            <person name="Nene V."/>
        </authorList>
    </citation>
    <scope>NUCLEOTIDE SEQUENCE [LARGE SCALE GENOMIC DNA]</scope>
    <source>
        <strain evidence="4 5">Muguga</strain>
    </source>
</reference>
<dbReference type="GeneID" id="3882297"/>
<keyword evidence="2 4" id="KW-0689">Ribosomal protein</keyword>
<evidence type="ECO:0000256" key="2">
    <source>
        <dbReference type="ARBA" id="ARBA00022980"/>
    </source>
</evidence>